<name>A0ABT8WLZ3_9FLAO</name>
<dbReference type="CDD" id="cd06170">
    <property type="entry name" value="LuxR_C_like"/>
    <property type="match status" value="1"/>
</dbReference>
<dbReference type="PANTHER" id="PTHR44688:SF16">
    <property type="entry name" value="DNA-BINDING TRANSCRIPTIONAL ACTIVATOR DEVR_DOSR"/>
    <property type="match status" value="1"/>
</dbReference>
<dbReference type="SMART" id="SM00421">
    <property type="entry name" value="HTH_LUXR"/>
    <property type="match status" value="1"/>
</dbReference>
<protein>
    <submittedName>
        <fullName evidence="5">Helix-turn-helix transcriptional regulator</fullName>
    </submittedName>
</protein>
<comment type="caution">
    <text evidence="5">The sequence shown here is derived from an EMBL/GenBank/DDBJ whole genome shotgun (WGS) entry which is preliminary data.</text>
</comment>
<reference evidence="5" key="1">
    <citation type="submission" date="2023-07" db="EMBL/GenBank/DDBJ databases">
        <title>Two novel species in the genus Flavivirga.</title>
        <authorList>
            <person name="Kwon K."/>
        </authorList>
    </citation>
    <scope>NUCLEOTIDE SEQUENCE</scope>
    <source>
        <strain evidence="5">KACC 14158</strain>
    </source>
</reference>
<dbReference type="PROSITE" id="PS50043">
    <property type="entry name" value="HTH_LUXR_2"/>
    <property type="match status" value="1"/>
</dbReference>
<keyword evidence="6" id="KW-1185">Reference proteome</keyword>
<sequence length="129" mass="14674">MTAFQEIIKTINNVKRKGNLLSKKDILSVLKATKQITKHKELINSLIFFFTTLDSKALNKIDILSKRELEVLQYIGHGKSSINIAKKLGLSISTIETHRKNIRKKLELVGKGTLIQYAILNNLRMLNSE</sequence>
<evidence type="ECO:0000313" key="6">
    <source>
        <dbReference type="Proteomes" id="UP001176806"/>
    </source>
</evidence>
<evidence type="ECO:0000256" key="3">
    <source>
        <dbReference type="ARBA" id="ARBA00023163"/>
    </source>
</evidence>
<dbReference type="InterPro" id="IPR036388">
    <property type="entry name" value="WH-like_DNA-bd_sf"/>
</dbReference>
<evidence type="ECO:0000259" key="4">
    <source>
        <dbReference type="PROSITE" id="PS50043"/>
    </source>
</evidence>
<keyword evidence="3" id="KW-0804">Transcription</keyword>
<keyword evidence="2" id="KW-0238">DNA-binding</keyword>
<proteinExistence type="predicted"/>
<dbReference type="Pfam" id="PF00196">
    <property type="entry name" value="GerE"/>
    <property type="match status" value="1"/>
</dbReference>
<evidence type="ECO:0000256" key="1">
    <source>
        <dbReference type="ARBA" id="ARBA00023015"/>
    </source>
</evidence>
<gene>
    <name evidence="5" type="ORF">Q4Q40_07325</name>
</gene>
<dbReference type="InterPro" id="IPR000792">
    <property type="entry name" value="Tscrpt_reg_LuxR_C"/>
</dbReference>
<evidence type="ECO:0000313" key="5">
    <source>
        <dbReference type="EMBL" id="MDO5973991.1"/>
    </source>
</evidence>
<keyword evidence="1" id="KW-0805">Transcription regulation</keyword>
<dbReference type="SUPFAM" id="SSF46894">
    <property type="entry name" value="C-terminal effector domain of the bipartite response regulators"/>
    <property type="match status" value="1"/>
</dbReference>
<accession>A0ABT8WLZ3</accession>
<dbReference type="Gene3D" id="1.10.10.10">
    <property type="entry name" value="Winged helix-like DNA-binding domain superfamily/Winged helix DNA-binding domain"/>
    <property type="match status" value="1"/>
</dbReference>
<dbReference type="Proteomes" id="UP001176806">
    <property type="component" value="Unassembled WGS sequence"/>
</dbReference>
<dbReference type="EMBL" id="JAUOEL010000002">
    <property type="protein sequence ID" value="MDO5973991.1"/>
    <property type="molecule type" value="Genomic_DNA"/>
</dbReference>
<organism evidence="5 6">
    <name type="scientific">Flavivirga jejuensis</name>
    <dbReference type="NCBI Taxonomy" id="870487"/>
    <lineage>
        <taxon>Bacteria</taxon>
        <taxon>Pseudomonadati</taxon>
        <taxon>Bacteroidota</taxon>
        <taxon>Flavobacteriia</taxon>
        <taxon>Flavobacteriales</taxon>
        <taxon>Flavobacteriaceae</taxon>
        <taxon>Flavivirga</taxon>
    </lineage>
</organism>
<dbReference type="PANTHER" id="PTHR44688">
    <property type="entry name" value="DNA-BINDING TRANSCRIPTIONAL ACTIVATOR DEVR_DOSR"/>
    <property type="match status" value="1"/>
</dbReference>
<evidence type="ECO:0000256" key="2">
    <source>
        <dbReference type="ARBA" id="ARBA00023125"/>
    </source>
</evidence>
<feature type="domain" description="HTH luxR-type" evidence="4">
    <location>
        <begin position="57"/>
        <end position="122"/>
    </location>
</feature>
<dbReference type="PROSITE" id="PS00622">
    <property type="entry name" value="HTH_LUXR_1"/>
    <property type="match status" value="1"/>
</dbReference>
<dbReference type="RefSeq" id="WP_303301131.1">
    <property type="nucleotide sequence ID" value="NZ_BAABDA010000051.1"/>
</dbReference>
<dbReference type="PRINTS" id="PR00038">
    <property type="entry name" value="HTHLUXR"/>
</dbReference>
<dbReference type="InterPro" id="IPR016032">
    <property type="entry name" value="Sig_transdc_resp-reg_C-effctor"/>
</dbReference>